<dbReference type="RefSeq" id="WP_160952752.1">
    <property type="nucleotide sequence ID" value="NZ_WWEQ01000014.1"/>
</dbReference>
<dbReference type="SUPFAM" id="SSF53474">
    <property type="entry name" value="alpha/beta-Hydrolases"/>
    <property type="match status" value="1"/>
</dbReference>
<dbReference type="PANTHER" id="PTHR43433:SF5">
    <property type="entry name" value="AB HYDROLASE-1 DOMAIN-CONTAINING PROTEIN"/>
    <property type="match status" value="1"/>
</dbReference>
<dbReference type="Proteomes" id="UP000469215">
    <property type="component" value="Unassembled WGS sequence"/>
</dbReference>
<proteinExistence type="predicted"/>
<sequence>MTTVGAADGFALAVQTGGPPVAPPLLLLPGQANSHRWWDGLREVFEPVFRTITFDYRGTGDSRGEVGEWGTSLFAADAAAVLVHLGYDEACVFGTSMGGRVAQKLAIEHPQRVSALAIGCSAPGGEHAVARDPAVTRAMGHGDVRQRLRFLFELFYTPAWPHPLEESTLLGDPSMTRAEKTAHRRGSLAHDAWGELPRIAASTLVIHGEDDVMTPAANARLLAERIPGARLELFPGRHGFFSEYADEVLPRVREFLATTGVDGGP</sequence>
<dbReference type="Gene3D" id="3.40.50.1820">
    <property type="entry name" value="alpha/beta hydrolase"/>
    <property type="match status" value="1"/>
</dbReference>
<evidence type="ECO:0000313" key="3">
    <source>
        <dbReference type="Proteomes" id="UP000469215"/>
    </source>
</evidence>
<evidence type="ECO:0000259" key="1">
    <source>
        <dbReference type="Pfam" id="PF00561"/>
    </source>
</evidence>
<keyword evidence="3" id="KW-1185">Reference proteome</keyword>
<comment type="caution">
    <text evidence="2">The sequence shown here is derived from an EMBL/GenBank/DDBJ whole genome shotgun (WGS) entry which is preliminary data.</text>
</comment>
<dbReference type="AlphaFoldDB" id="A0A6N9H5H7"/>
<dbReference type="InterPro" id="IPR000073">
    <property type="entry name" value="AB_hydrolase_1"/>
</dbReference>
<reference evidence="2 3" key="1">
    <citation type="submission" date="2020-01" db="EMBL/GenBank/DDBJ databases">
        <authorList>
            <person name="Deng T."/>
        </authorList>
    </citation>
    <scope>NUCLEOTIDE SEQUENCE [LARGE SCALE GENOMIC DNA]</scope>
    <source>
        <strain evidence="2 3">5221</strain>
    </source>
</reference>
<organism evidence="2 3">
    <name type="scientific">Brevibacterium rongguiense</name>
    <dbReference type="NCBI Taxonomy" id="2695267"/>
    <lineage>
        <taxon>Bacteria</taxon>
        <taxon>Bacillati</taxon>
        <taxon>Actinomycetota</taxon>
        <taxon>Actinomycetes</taxon>
        <taxon>Micrococcales</taxon>
        <taxon>Brevibacteriaceae</taxon>
        <taxon>Brevibacterium</taxon>
    </lineage>
</organism>
<dbReference type="InterPro" id="IPR050471">
    <property type="entry name" value="AB_hydrolase"/>
</dbReference>
<dbReference type="Pfam" id="PF00561">
    <property type="entry name" value="Abhydrolase_1"/>
    <property type="match status" value="1"/>
</dbReference>
<feature type="domain" description="AB hydrolase-1" evidence="1">
    <location>
        <begin position="23"/>
        <end position="241"/>
    </location>
</feature>
<name>A0A6N9H5H7_9MICO</name>
<dbReference type="GO" id="GO:0016787">
    <property type="term" value="F:hydrolase activity"/>
    <property type="evidence" value="ECO:0007669"/>
    <property type="project" value="UniProtKB-KW"/>
</dbReference>
<dbReference type="EMBL" id="WWEQ01000014">
    <property type="protein sequence ID" value="MYM19317.1"/>
    <property type="molecule type" value="Genomic_DNA"/>
</dbReference>
<dbReference type="PANTHER" id="PTHR43433">
    <property type="entry name" value="HYDROLASE, ALPHA/BETA FOLD FAMILY PROTEIN"/>
    <property type="match status" value="1"/>
</dbReference>
<keyword evidence="2" id="KW-0378">Hydrolase</keyword>
<gene>
    <name evidence="2" type="ORF">GSY69_04855</name>
</gene>
<evidence type="ECO:0000313" key="2">
    <source>
        <dbReference type="EMBL" id="MYM19317.1"/>
    </source>
</evidence>
<protein>
    <submittedName>
        <fullName evidence="2">Alpha/beta fold hydrolase</fullName>
    </submittedName>
</protein>
<dbReference type="PRINTS" id="PR00111">
    <property type="entry name" value="ABHYDROLASE"/>
</dbReference>
<accession>A0A6N9H5H7</accession>
<dbReference type="InterPro" id="IPR029058">
    <property type="entry name" value="AB_hydrolase_fold"/>
</dbReference>